<name>A0A810KY48_9ACTN</name>
<evidence type="ECO:0000313" key="3">
    <source>
        <dbReference type="EMBL" id="BCJ27256.1"/>
    </source>
</evidence>
<feature type="compositionally biased region" description="Basic residues" evidence="1">
    <location>
        <begin position="526"/>
        <end position="536"/>
    </location>
</feature>
<feature type="transmembrane region" description="Helical" evidence="2">
    <location>
        <begin position="318"/>
        <end position="338"/>
    </location>
</feature>
<keyword evidence="2" id="KW-0472">Membrane</keyword>
<accession>A0A810KY48</accession>
<evidence type="ECO:0000256" key="1">
    <source>
        <dbReference type="SAM" id="MobiDB-lite"/>
    </source>
</evidence>
<keyword evidence="4" id="KW-1185">Reference proteome</keyword>
<keyword evidence="2" id="KW-1133">Transmembrane helix</keyword>
<proteinExistence type="predicted"/>
<dbReference type="AlphaFoldDB" id="A0A810KY48"/>
<dbReference type="KEGG" id="aser:Asera_13640"/>
<feature type="transmembrane region" description="Helical" evidence="2">
    <location>
        <begin position="165"/>
        <end position="185"/>
    </location>
</feature>
<feature type="transmembrane region" description="Helical" evidence="2">
    <location>
        <begin position="412"/>
        <end position="430"/>
    </location>
</feature>
<sequence>MPTPRPARILGAILLIPAAVLLVVGLLVPFLRLLAVAAVTTSTAGDSRFTGFAAFRDLPGRYWHSYLGAIALIGLPLLVSLLVAPAMAYVLRRAVTPARLAARAIAAVLLAGCAPLVITVGWPGLRHRVFAGPPALDLAVLAGTLLAVALGVALLATLTAGTGRSLAAVAGVLVLATLALGWQLITVPGQVGSSVTGGSGGLWTPAYAARFALSAGDEQYGSRRAAMAVVLLVVVGACGLAAWLGGLLLRPRLVLAARRSEPLAPPAHRRDAVHLAAGAALAVLVVAALAAVLIPIPAASGRPDPFVRLLGTALAGPALVSLGAVVIAAAAGIAIGALRPAGQHSWWLLLPFAPALFVTMGPLEALDRQFDPAPAGLICVPAVFGFALLAAGHRDRWLRRRGTGDRFAWRALLAPAAPFAVLAWLAALLVETVDPAGAGTMLDRLGVTSSTAVLLVAPLAVLAAVLLIVLQLGYLDRLTLVVATDTTDPTGPEADAPAASPDGADSVVPHAKDDSGTETAEAAPVRRGRGLRRSRRASGATPSQDAAGDPNGADAPTTAGPDPVPAGAAAASPAAGQAPADDEMSEWLGSLRGTDPKRAQSVDEMPAKRAATPRQRRAGAASGTSKPAAKRTGTARAAGSAKAAGEPDAADSANVAGEPSAGSAQAAGTQAASTANAERSAGAAPDADVPPQPGRPAASDGSARGEAGDDGQAGVGAAPKDAGTGNHRDAGTPGRAAKRAAGAGKRRNAKKPPAPRAAEESIVDKAGPGDA</sequence>
<keyword evidence="2" id="KW-0812">Transmembrane</keyword>
<feature type="transmembrane region" description="Helical" evidence="2">
    <location>
        <begin position="100"/>
        <end position="118"/>
    </location>
</feature>
<feature type="transmembrane region" description="Helical" evidence="2">
    <location>
        <begin position="66"/>
        <end position="88"/>
    </location>
</feature>
<feature type="compositionally biased region" description="Low complexity" evidence="1">
    <location>
        <begin position="630"/>
        <end position="653"/>
    </location>
</feature>
<protein>
    <submittedName>
        <fullName evidence="3">Uncharacterized protein</fullName>
    </submittedName>
</protein>
<dbReference type="RefSeq" id="WP_030445484.1">
    <property type="nucleotide sequence ID" value="NZ_AP023354.1"/>
</dbReference>
<feature type="transmembrane region" description="Helical" evidence="2">
    <location>
        <begin position="275"/>
        <end position="298"/>
    </location>
</feature>
<feature type="compositionally biased region" description="Basic and acidic residues" evidence="1">
    <location>
        <begin position="594"/>
        <end position="607"/>
    </location>
</feature>
<feature type="transmembrane region" description="Helical" evidence="2">
    <location>
        <begin position="345"/>
        <end position="363"/>
    </location>
</feature>
<dbReference type="EMBL" id="AP023354">
    <property type="protein sequence ID" value="BCJ27256.1"/>
    <property type="molecule type" value="Genomic_DNA"/>
</dbReference>
<feature type="transmembrane region" description="Helical" evidence="2">
    <location>
        <begin position="450"/>
        <end position="470"/>
    </location>
</feature>
<feature type="region of interest" description="Disordered" evidence="1">
    <location>
        <begin position="489"/>
        <end position="771"/>
    </location>
</feature>
<feature type="compositionally biased region" description="Low complexity" evidence="1">
    <location>
        <begin position="491"/>
        <end position="506"/>
    </location>
</feature>
<feature type="compositionally biased region" description="Low complexity" evidence="1">
    <location>
        <begin position="731"/>
        <end position="743"/>
    </location>
</feature>
<evidence type="ECO:0000313" key="4">
    <source>
        <dbReference type="Proteomes" id="UP000680750"/>
    </source>
</evidence>
<gene>
    <name evidence="3" type="ORF">Asera_13640</name>
</gene>
<feature type="transmembrane region" description="Helical" evidence="2">
    <location>
        <begin position="225"/>
        <end position="249"/>
    </location>
</feature>
<reference evidence="3" key="1">
    <citation type="submission" date="2020-08" db="EMBL/GenBank/DDBJ databases">
        <title>Whole genome shotgun sequence of Actinocatenispora sera NBRC 101916.</title>
        <authorList>
            <person name="Komaki H."/>
            <person name="Tamura T."/>
        </authorList>
    </citation>
    <scope>NUCLEOTIDE SEQUENCE</scope>
    <source>
        <strain evidence="3">NBRC 101916</strain>
    </source>
</reference>
<feature type="compositionally biased region" description="Low complexity" evidence="1">
    <location>
        <begin position="537"/>
        <end position="579"/>
    </location>
</feature>
<dbReference type="OrthoDB" id="3539781at2"/>
<dbReference type="Proteomes" id="UP000680750">
    <property type="component" value="Chromosome"/>
</dbReference>
<feature type="transmembrane region" description="Helical" evidence="2">
    <location>
        <begin position="12"/>
        <end position="39"/>
    </location>
</feature>
<evidence type="ECO:0000256" key="2">
    <source>
        <dbReference type="SAM" id="Phobius"/>
    </source>
</evidence>
<feature type="transmembrane region" description="Helical" evidence="2">
    <location>
        <begin position="138"/>
        <end position="158"/>
    </location>
</feature>
<feature type="transmembrane region" description="Helical" evidence="2">
    <location>
        <begin position="375"/>
        <end position="392"/>
    </location>
</feature>
<feature type="compositionally biased region" description="Low complexity" evidence="1">
    <location>
        <begin position="661"/>
        <end position="675"/>
    </location>
</feature>
<organism evidence="3 4">
    <name type="scientific">Actinocatenispora sera</name>
    <dbReference type="NCBI Taxonomy" id="390989"/>
    <lineage>
        <taxon>Bacteria</taxon>
        <taxon>Bacillati</taxon>
        <taxon>Actinomycetota</taxon>
        <taxon>Actinomycetes</taxon>
        <taxon>Micromonosporales</taxon>
        <taxon>Micromonosporaceae</taxon>
        <taxon>Actinocatenispora</taxon>
    </lineage>
</organism>